<keyword evidence="2" id="KW-1185">Reference proteome</keyword>
<proteinExistence type="predicted"/>
<protein>
    <submittedName>
        <fullName evidence="1">Uncharacterized protein</fullName>
    </submittedName>
</protein>
<dbReference type="EMBL" id="JBBWUH010000001">
    <property type="protein sequence ID" value="KAK8178140.1"/>
    <property type="molecule type" value="Genomic_DNA"/>
</dbReference>
<gene>
    <name evidence="1" type="ORF">IWX90DRAFT_411528</name>
</gene>
<name>A0ABR1YA57_9PEZI</name>
<accession>A0ABR1YA57</accession>
<sequence length="481" mass="53910">MADGEIKADLYELVKLHSFGLGSMKLQFGMVPKETKPLRLCQIDERKCSTVGGRFYGFGKTKPWLVGKAGDPLEEERAACVVDNEPERQTFIVGTLNRLRLCARSASKTSTSNVSETINVGVAPKQPFPIGDFELENEELRLSQSERSASLAALRVNWTERYFEASLRLNLRQDVNTTRRFEVLRWQTILVVLLLPYLRFLHPWRFVRDGKTSKQSSSQLDCEEGSSPAMFNVCFESMDGHVRRNPPLPRTMVRPSAVTLLDCTSGFAPSLRRLVHVHNGFLHLHPRRGEGRPKREPSSPDVLCALIGLSFLILILIPPLALRVASTAFMAVAVATEVNEGGRIRVRMDLHGLLDDSAPTESAPAKTAPCFRLRALIQGVLQRSTIGWRLEGRALKSAGSLKDNNEQKVSLGAVRIGRSFDSLWMYVLQMSLSLSVMPPVAERMLGSMVVRLWCLKPRRLVVMDVSRRNGLLGWKELCSFR</sequence>
<dbReference type="Proteomes" id="UP001456524">
    <property type="component" value="Unassembled WGS sequence"/>
</dbReference>
<evidence type="ECO:0000313" key="1">
    <source>
        <dbReference type="EMBL" id="KAK8178140.1"/>
    </source>
</evidence>
<evidence type="ECO:0000313" key="2">
    <source>
        <dbReference type="Proteomes" id="UP001456524"/>
    </source>
</evidence>
<reference evidence="1 2" key="1">
    <citation type="journal article" date="2022" name="G3 (Bethesda)">
        <title>Enemy or ally: a genomic approach to elucidate the lifestyle of Phyllosticta citrichinaensis.</title>
        <authorList>
            <person name="Buijs V.A."/>
            <person name="Groenewald J.Z."/>
            <person name="Haridas S."/>
            <person name="LaButti K.M."/>
            <person name="Lipzen A."/>
            <person name="Martin F.M."/>
            <person name="Barry K."/>
            <person name="Grigoriev I.V."/>
            <person name="Crous P.W."/>
            <person name="Seidl M.F."/>
        </authorList>
    </citation>
    <scope>NUCLEOTIDE SEQUENCE [LARGE SCALE GENOMIC DNA]</scope>
    <source>
        <strain evidence="1 2">CBS 129764</strain>
    </source>
</reference>
<organism evidence="1 2">
    <name type="scientific">Phyllosticta citrichinensis</name>
    <dbReference type="NCBI Taxonomy" id="1130410"/>
    <lineage>
        <taxon>Eukaryota</taxon>
        <taxon>Fungi</taxon>
        <taxon>Dikarya</taxon>
        <taxon>Ascomycota</taxon>
        <taxon>Pezizomycotina</taxon>
        <taxon>Dothideomycetes</taxon>
        <taxon>Dothideomycetes incertae sedis</taxon>
        <taxon>Botryosphaeriales</taxon>
        <taxon>Phyllostictaceae</taxon>
        <taxon>Phyllosticta</taxon>
    </lineage>
</organism>
<comment type="caution">
    <text evidence="1">The sequence shown here is derived from an EMBL/GenBank/DDBJ whole genome shotgun (WGS) entry which is preliminary data.</text>
</comment>